<dbReference type="Pfam" id="PF02265">
    <property type="entry name" value="S1-P1_nuclease"/>
    <property type="match status" value="1"/>
</dbReference>
<evidence type="ECO:0000256" key="6">
    <source>
        <dbReference type="ARBA" id="ARBA00023180"/>
    </source>
</evidence>
<keyword evidence="5" id="KW-1015">Disulfide bond</keyword>
<evidence type="ECO:0000256" key="5">
    <source>
        <dbReference type="ARBA" id="ARBA00023157"/>
    </source>
</evidence>
<dbReference type="RefSeq" id="WP_220656762.1">
    <property type="nucleotide sequence ID" value="NZ_BAAAII010000010.1"/>
</dbReference>
<gene>
    <name evidence="8" type="ORF">Q7X28_03280</name>
</gene>
<dbReference type="GO" id="GO:0006308">
    <property type="term" value="P:DNA catabolic process"/>
    <property type="evidence" value="ECO:0007669"/>
    <property type="project" value="InterPro"/>
</dbReference>
<dbReference type="PANTHER" id="PTHR33146:SF26">
    <property type="entry name" value="ENDONUCLEASE 4"/>
    <property type="match status" value="1"/>
</dbReference>
<comment type="caution">
    <text evidence="8">The sequence shown here is derived from an EMBL/GenBank/DDBJ whole genome shotgun (WGS) entry which is preliminary data.</text>
</comment>
<proteinExistence type="predicted"/>
<keyword evidence="4" id="KW-0378">Hydrolase</keyword>
<name>A0AA90NEE0_9ACTN</name>
<evidence type="ECO:0000256" key="7">
    <source>
        <dbReference type="SAM" id="SignalP"/>
    </source>
</evidence>
<evidence type="ECO:0000313" key="9">
    <source>
        <dbReference type="Proteomes" id="UP001178281"/>
    </source>
</evidence>
<keyword evidence="6" id="KW-0325">Glycoprotein</keyword>
<dbReference type="Proteomes" id="UP001178281">
    <property type="component" value="Unassembled WGS sequence"/>
</dbReference>
<dbReference type="AlphaFoldDB" id="A0AA90NEE0"/>
<dbReference type="GO" id="GO:0046872">
    <property type="term" value="F:metal ion binding"/>
    <property type="evidence" value="ECO:0007669"/>
    <property type="project" value="UniProtKB-KW"/>
</dbReference>
<dbReference type="GO" id="GO:0003676">
    <property type="term" value="F:nucleic acid binding"/>
    <property type="evidence" value="ECO:0007669"/>
    <property type="project" value="InterPro"/>
</dbReference>
<dbReference type="PANTHER" id="PTHR33146">
    <property type="entry name" value="ENDONUCLEASE 4"/>
    <property type="match status" value="1"/>
</dbReference>
<accession>A0AA90NEE0</accession>
<feature type="chain" id="PRO_5041640480" evidence="7">
    <location>
        <begin position="25"/>
        <end position="253"/>
    </location>
</feature>
<dbReference type="GO" id="GO:0004519">
    <property type="term" value="F:endonuclease activity"/>
    <property type="evidence" value="ECO:0007669"/>
    <property type="project" value="UniProtKB-KW"/>
</dbReference>
<dbReference type="InterPro" id="IPR003154">
    <property type="entry name" value="S1/P1nuclease"/>
</dbReference>
<dbReference type="CDD" id="cd11010">
    <property type="entry name" value="S1-P1_nuclease"/>
    <property type="match status" value="1"/>
</dbReference>
<evidence type="ECO:0000256" key="2">
    <source>
        <dbReference type="ARBA" id="ARBA00022723"/>
    </source>
</evidence>
<keyword evidence="3" id="KW-0255">Endonuclease</keyword>
<organism evidence="8 9">
    <name type="scientific">Tsukamurella strandjordii</name>
    <dbReference type="NCBI Taxonomy" id="147577"/>
    <lineage>
        <taxon>Bacteria</taxon>
        <taxon>Bacillati</taxon>
        <taxon>Actinomycetota</taxon>
        <taxon>Actinomycetes</taxon>
        <taxon>Mycobacteriales</taxon>
        <taxon>Tsukamurellaceae</taxon>
        <taxon>Tsukamurella</taxon>
    </lineage>
</organism>
<protein>
    <submittedName>
        <fullName evidence="8">S1/P1 nuclease</fullName>
    </submittedName>
</protein>
<keyword evidence="1" id="KW-0540">Nuclease</keyword>
<dbReference type="SUPFAM" id="SSF48537">
    <property type="entry name" value="Phospholipase C/P1 nuclease"/>
    <property type="match status" value="1"/>
</dbReference>
<sequence length="253" mass="26409">MKRIATVLATATALTFVSIAPASAWGVEGHGIVGSVAAARLSPAATAEVANLLQGEPNPTLAGVASWADDYRSTPEGAATAPWHFVNIAENGCVYAPEINGSGGANVIETIRNQTAILADKSKPADQRRDALKFLVHFVGDIEQPMHTGYAKDRGGNSVKLTYNGRSTNLHAVWDSGLLDGGSGARVTALPAPQTGSTDPAQWAQESCRIAVDAYPSSSVIGADYTAKYRPIAEAQLRLAGERLGRLLTDTLG</sequence>
<dbReference type="Gene3D" id="1.10.575.10">
    <property type="entry name" value="P1 Nuclease"/>
    <property type="match status" value="1"/>
</dbReference>
<evidence type="ECO:0000256" key="1">
    <source>
        <dbReference type="ARBA" id="ARBA00022722"/>
    </source>
</evidence>
<reference evidence="8" key="1">
    <citation type="submission" date="2023-08" db="EMBL/GenBank/DDBJ databases">
        <title>The draft genome of Tsukamurella strandjordii strain 050030.</title>
        <authorList>
            <person name="Zhao F."/>
            <person name="Feng Y."/>
            <person name="Zong Z."/>
        </authorList>
    </citation>
    <scope>NUCLEOTIDE SEQUENCE</scope>
    <source>
        <strain evidence="8">050030</strain>
    </source>
</reference>
<keyword evidence="7" id="KW-0732">Signal</keyword>
<dbReference type="EMBL" id="JAUTIX010000001">
    <property type="protein sequence ID" value="MDP0396941.1"/>
    <property type="molecule type" value="Genomic_DNA"/>
</dbReference>
<keyword evidence="9" id="KW-1185">Reference proteome</keyword>
<feature type="signal peptide" evidence="7">
    <location>
        <begin position="1"/>
        <end position="24"/>
    </location>
</feature>
<evidence type="ECO:0000256" key="3">
    <source>
        <dbReference type="ARBA" id="ARBA00022759"/>
    </source>
</evidence>
<dbReference type="InterPro" id="IPR008947">
    <property type="entry name" value="PLipase_C/P1_nuclease_dom_sf"/>
</dbReference>
<dbReference type="GO" id="GO:0016788">
    <property type="term" value="F:hydrolase activity, acting on ester bonds"/>
    <property type="evidence" value="ECO:0007669"/>
    <property type="project" value="InterPro"/>
</dbReference>
<evidence type="ECO:0000256" key="4">
    <source>
        <dbReference type="ARBA" id="ARBA00022801"/>
    </source>
</evidence>
<evidence type="ECO:0000313" key="8">
    <source>
        <dbReference type="EMBL" id="MDP0396941.1"/>
    </source>
</evidence>
<keyword evidence="2" id="KW-0479">Metal-binding</keyword>